<protein>
    <submittedName>
        <fullName evidence="1">Uncharacterized protein</fullName>
    </submittedName>
</protein>
<name>A0ACC0B477_CATRO</name>
<evidence type="ECO:0000313" key="2">
    <source>
        <dbReference type="Proteomes" id="UP001060085"/>
    </source>
</evidence>
<comment type="caution">
    <text evidence="1">The sequence shown here is derived from an EMBL/GenBank/DDBJ whole genome shotgun (WGS) entry which is preliminary data.</text>
</comment>
<proteinExistence type="predicted"/>
<dbReference type="Proteomes" id="UP001060085">
    <property type="component" value="Linkage Group LG04"/>
</dbReference>
<gene>
    <name evidence="1" type="ORF">M9H77_17303</name>
</gene>
<accession>A0ACC0B477</accession>
<reference evidence="2" key="1">
    <citation type="journal article" date="2023" name="Nat. Plants">
        <title>Single-cell RNA sequencing provides a high-resolution roadmap for understanding the multicellular compartmentation of specialized metabolism.</title>
        <authorList>
            <person name="Sun S."/>
            <person name="Shen X."/>
            <person name="Li Y."/>
            <person name="Li Y."/>
            <person name="Wang S."/>
            <person name="Li R."/>
            <person name="Zhang H."/>
            <person name="Shen G."/>
            <person name="Guo B."/>
            <person name="Wei J."/>
            <person name="Xu J."/>
            <person name="St-Pierre B."/>
            <person name="Chen S."/>
            <person name="Sun C."/>
        </authorList>
    </citation>
    <scope>NUCLEOTIDE SEQUENCE [LARGE SCALE GENOMIC DNA]</scope>
</reference>
<keyword evidence="2" id="KW-1185">Reference proteome</keyword>
<organism evidence="1 2">
    <name type="scientific">Catharanthus roseus</name>
    <name type="common">Madagascar periwinkle</name>
    <name type="synonym">Vinca rosea</name>
    <dbReference type="NCBI Taxonomy" id="4058"/>
    <lineage>
        <taxon>Eukaryota</taxon>
        <taxon>Viridiplantae</taxon>
        <taxon>Streptophyta</taxon>
        <taxon>Embryophyta</taxon>
        <taxon>Tracheophyta</taxon>
        <taxon>Spermatophyta</taxon>
        <taxon>Magnoliopsida</taxon>
        <taxon>eudicotyledons</taxon>
        <taxon>Gunneridae</taxon>
        <taxon>Pentapetalae</taxon>
        <taxon>asterids</taxon>
        <taxon>lamiids</taxon>
        <taxon>Gentianales</taxon>
        <taxon>Apocynaceae</taxon>
        <taxon>Rauvolfioideae</taxon>
        <taxon>Vinceae</taxon>
        <taxon>Catharanthinae</taxon>
        <taxon>Catharanthus</taxon>
    </lineage>
</organism>
<dbReference type="EMBL" id="CM044704">
    <property type="protein sequence ID" value="KAI5667450.1"/>
    <property type="molecule type" value="Genomic_DNA"/>
</dbReference>
<evidence type="ECO:0000313" key="1">
    <source>
        <dbReference type="EMBL" id="KAI5667450.1"/>
    </source>
</evidence>
<sequence>MTSLCYGFGLCPWSPTVAFYVLLNSGVEAALMCLDSLRLPSCARTPQHHHCFKETTKAHTHVDSLSVRAHDGQRYSKPLKLGMEFLVQVSPEEHCCPGGHALVFETYSLVLEARRYLIPPQLT</sequence>